<dbReference type="AlphaFoldDB" id="A0A2G9QD74"/>
<feature type="non-terminal residue" evidence="2">
    <location>
        <position position="131"/>
    </location>
</feature>
<keyword evidence="3" id="KW-1185">Reference proteome</keyword>
<name>A0A2G9QD74_AQUCT</name>
<protein>
    <submittedName>
        <fullName evidence="2">Uncharacterized protein</fullName>
    </submittedName>
</protein>
<feature type="region of interest" description="Disordered" evidence="1">
    <location>
        <begin position="107"/>
        <end position="131"/>
    </location>
</feature>
<accession>A0A2G9QD74</accession>
<feature type="compositionally biased region" description="Basic and acidic residues" evidence="1">
    <location>
        <begin position="40"/>
        <end position="53"/>
    </location>
</feature>
<feature type="region of interest" description="Disordered" evidence="1">
    <location>
        <begin position="1"/>
        <end position="53"/>
    </location>
</feature>
<dbReference type="EMBL" id="KZ059727">
    <property type="protein sequence ID" value="PIO13562.1"/>
    <property type="molecule type" value="Genomic_DNA"/>
</dbReference>
<evidence type="ECO:0000313" key="3">
    <source>
        <dbReference type="Proteomes" id="UP000228934"/>
    </source>
</evidence>
<sequence length="131" mass="13960">MRGSEAQCGAGTNTSRPVPVASAVTIPETSGQPDVTFSRTEGELSRSEDERPVRVAAVETRRAAVGPLPVQPDAGVGLVWIMGHSFVFWGTRKGGCTPKWSPVGGAERGRYGAVDRSSWHDVEQRDTGNPQ</sequence>
<evidence type="ECO:0000256" key="1">
    <source>
        <dbReference type="SAM" id="MobiDB-lite"/>
    </source>
</evidence>
<proteinExistence type="predicted"/>
<reference evidence="3" key="1">
    <citation type="journal article" date="2017" name="Nat. Commun.">
        <title>The North American bullfrog draft genome provides insight into hormonal regulation of long noncoding RNA.</title>
        <authorList>
            <person name="Hammond S.A."/>
            <person name="Warren R.L."/>
            <person name="Vandervalk B.P."/>
            <person name="Kucuk E."/>
            <person name="Khan H."/>
            <person name="Gibb E.A."/>
            <person name="Pandoh P."/>
            <person name="Kirk H."/>
            <person name="Zhao Y."/>
            <person name="Jones M."/>
            <person name="Mungall A.J."/>
            <person name="Coope R."/>
            <person name="Pleasance S."/>
            <person name="Moore R.A."/>
            <person name="Holt R.A."/>
            <person name="Round J.M."/>
            <person name="Ohora S."/>
            <person name="Walle B.V."/>
            <person name="Veldhoen N."/>
            <person name="Helbing C.C."/>
            <person name="Birol I."/>
        </authorList>
    </citation>
    <scope>NUCLEOTIDE SEQUENCE [LARGE SCALE GENOMIC DNA]</scope>
</reference>
<feature type="compositionally biased region" description="Polar residues" evidence="1">
    <location>
        <begin position="27"/>
        <end position="39"/>
    </location>
</feature>
<organism evidence="2 3">
    <name type="scientific">Aquarana catesbeiana</name>
    <name type="common">American bullfrog</name>
    <name type="synonym">Rana catesbeiana</name>
    <dbReference type="NCBI Taxonomy" id="8400"/>
    <lineage>
        <taxon>Eukaryota</taxon>
        <taxon>Metazoa</taxon>
        <taxon>Chordata</taxon>
        <taxon>Craniata</taxon>
        <taxon>Vertebrata</taxon>
        <taxon>Euteleostomi</taxon>
        <taxon>Amphibia</taxon>
        <taxon>Batrachia</taxon>
        <taxon>Anura</taxon>
        <taxon>Neobatrachia</taxon>
        <taxon>Ranoidea</taxon>
        <taxon>Ranidae</taxon>
        <taxon>Aquarana</taxon>
    </lineage>
</organism>
<feature type="compositionally biased region" description="Basic and acidic residues" evidence="1">
    <location>
        <begin position="117"/>
        <end position="131"/>
    </location>
</feature>
<gene>
    <name evidence="2" type="ORF">AB205_0135200</name>
</gene>
<evidence type="ECO:0000313" key="2">
    <source>
        <dbReference type="EMBL" id="PIO13562.1"/>
    </source>
</evidence>
<dbReference type="Proteomes" id="UP000228934">
    <property type="component" value="Unassembled WGS sequence"/>
</dbReference>